<keyword evidence="2" id="KW-0694">RNA-binding</keyword>
<dbReference type="GO" id="GO:0050684">
    <property type="term" value="P:regulation of mRNA processing"/>
    <property type="evidence" value="ECO:0007669"/>
    <property type="project" value="TreeGrafter"/>
</dbReference>
<name>A0A8C4N523_EQUAS</name>
<comment type="subcellular location">
    <subcellularLocation>
        <location evidence="1">Nucleus</location>
    </subcellularLocation>
</comment>
<feature type="region of interest" description="Disordered" evidence="4">
    <location>
        <begin position="1"/>
        <end position="21"/>
    </location>
</feature>
<organism evidence="6">
    <name type="scientific">Equus asinus asinus</name>
    <dbReference type="NCBI Taxonomy" id="83772"/>
    <lineage>
        <taxon>Eukaryota</taxon>
        <taxon>Metazoa</taxon>
        <taxon>Chordata</taxon>
        <taxon>Craniata</taxon>
        <taxon>Vertebrata</taxon>
        <taxon>Euteleostomi</taxon>
        <taxon>Mammalia</taxon>
        <taxon>Eutheria</taxon>
        <taxon>Laurasiatheria</taxon>
        <taxon>Perissodactyla</taxon>
        <taxon>Equidae</taxon>
        <taxon>Equus</taxon>
    </lineage>
</organism>
<dbReference type="GO" id="GO:0043565">
    <property type="term" value="F:sequence-specific DNA binding"/>
    <property type="evidence" value="ECO:0007669"/>
    <property type="project" value="TreeGrafter"/>
</dbReference>
<dbReference type="AlphaFoldDB" id="A0A8C4N523"/>
<dbReference type="Ensembl" id="ENSEAST00005036697.1">
    <property type="protein sequence ID" value="ENSEASP00005033660.1"/>
    <property type="gene ID" value="ENSEASG00005023042.1"/>
</dbReference>
<proteinExistence type="predicted"/>
<dbReference type="PANTHER" id="PTHR15683">
    <property type="entry name" value="SCAFFOLD ATTACHMENT FACTOR B-RELATED"/>
    <property type="match status" value="1"/>
</dbReference>
<dbReference type="Pfam" id="PF02037">
    <property type="entry name" value="SAP"/>
    <property type="match status" value="1"/>
</dbReference>
<protein>
    <recommendedName>
        <fullName evidence="5">SAP domain-containing protein</fullName>
    </recommendedName>
</protein>
<dbReference type="GO" id="GO:0060765">
    <property type="term" value="P:regulation of androgen receptor signaling pathway"/>
    <property type="evidence" value="ECO:0007669"/>
    <property type="project" value="TreeGrafter"/>
</dbReference>
<dbReference type="PANTHER" id="PTHR15683:SF4">
    <property type="entry name" value="SCAFFOLD ATTACHMENT FACTOR B2"/>
    <property type="match status" value="1"/>
</dbReference>
<accession>A0A8C4N523</accession>
<dbReference type="GO" id="GO:0006357">
    <property type="term" value="P:regulation of transcription by RNA polymerase II"/>
    <property type="evidence" value="ECO:0007669"/>
    <property type="project" value="TreeGrafter"/>
</dbReference>
<evidence type="ECO:0000259" key="5">
    <source>
        <dbReference type="PROSITE" id="PS50800"/>
    </source>
</evidence>
<keyword evidence="3" id="KW-0539">Nucleus</keyword>
<reference evidence="6" key="1">
    <citation type="submission" date="2023-03" db="UniProtKB">
        <authorList>
            <consortium name="Ensembl"/>
        </authorList>
    </citation>
    <scope>IDENTIFICATION</scope>
</reference>
<evidence type="ECO:0000256" key="2">
    <source>
        <dbReference type="ARBA" id="ARBA00022884"/>
    </source>
</evidence>
<sequence>TAPAAPARLASAQAHPARGRRSRAELRVIDLRAELKKRNLDTGGNKNVLMERLKRKKKLKTVGVIGIKKDLV</sequence>
<dbReference type="InterPro" id="IPR036361">
    <property type="entry name" value="SAP_dom_sf"/>
</dbReference>
<dbReference type="InterPro" id="IPR051738">
    <property type="entry name" value="SAF_Modulators"/>
</dbReference>
<evidence type="ECO:0000256" key="1">
    <source>
        <dbReference type="ARBA" id="ARBA00004123"/>
    </source>
</evidence>
<evidence type="ECO:0000313" key="6">
    <source>
        <dbReference type="Ensembl" id="ENSEASP00005033660.1"/>
    </source>
</evidence>
<dbReference type="PROSITE" id="PS50800">
    <property type="entry name" value="SAP"/>
    <property type="match status" value="1"/>
</dbReference>
<dbReference type="SUPFAM" id="SSF68906">
    <property type="entry name" value="SAP domain"/>
    <property type="match status" value="1"/>
</dbReference>
<evidence type="ECO:0000256" key="3">
    <source>
        <dbReference type="ARBA" id="ARBA00023242"/>
    </source>
</evidence>
<dbReference type="GO" id="GO:0005634">
    <property type="term" value="C:nucleus"/>
    <property type="evidence" value="ECO:0007669"/>
    <property type="project" value="UniProtKB-SubCell"/>
</dbReference>
<evidence type="ECO:0000256" key="4">
    <source>
        <dbReference type="SAM" id="MobiDB-lite"/>
    </source>
</evidence>
<feature type="compositionally biased region" description="Low complexity" evidence="4">
    <location>
        <begin position="1"/>
        <end position="16"/>
    </location>
</feature>
<dbReference type="InterPro" id="IPR003034">
    <property type="entry name" value="SAP_dom"/>
</dbReference>
<dbReference type="SMART" id="SM00513">
    <property type="entry name" value="SAP"/>
    <property type="match status" value="1"/>
</dbReference>
<dbReference type="GO" id="GO:0003723">
    <property type="term" value="F:RNA binding"/>
    <property type="evidence" value="ECO:0007669"/>
    <property type="project" value="UniProtKB-KW"/>
</dbReference>
<feature type="domain" description="SAP" evidence="5">
    <location>
        <begin position="23"/>
        <end position="57"/>
    </location>
</feature>
<dbReference type="Gene3D" id="1.10.720.30">
    <property type="entry name" value="SAP domain"/>
    <property type="match status" value="1"/>
</dbReference>